<dbReference type="HOGENOM" id="CLU_047691_9_2_11"/>
<dbReference type="PANTHER" id="PTHR43133">
    <property type="entry name" value="RNA POLYMERASE ECF-TYPE SIGMA FACTO"/>
    <property type="match status" value="1"/>
</dbReference>
<protein>
    <recommendedName>
        <fullName evidence="10">RNA polymerase, sigma-24 subunit, ECF subfamily</fullName>
    </recommendedName>
</protein>
<dbReference type="GO" id="GO:0006352">
    <property type="term" value="P:DNA-templated transcription initiation"/>
    <property type="evidence" value="ECO:0007669"/>
    <property type="project" value="InterPro"/>
</dbReference>
<evidence type="ECO:0000259" key="6">
    <source>
        <dbReference type="Pfam" id="PF04542"/>
    </source>
</evidence>
<dbReference type="eggNOG" id="COG1595">
    <property type="taxonomic scope" value="Bacteria"/>
</dbReference>
<dbReference type="Proteomes" id="UP000006281">
    <property type="component" value="Chromosome"/>
</dbReference>
<dbReference type="STRING" id="1179773.BN6_81260"/>
<dbReference type="InterPro" id="IPR036388">
    <property type="entry name" value="WH-like_DNA-bd_sf"/>
</dbReference>
<dbReference type="SUPFAM" id="SSF88659">
    <property type="entry name" value="Sigma3 and sigma4 domains of RNA polymerase sigma factors"/>
    <property type="match status" value="1"/>
</dbReference>
<dbReference type="GO" id="GO:0003677">
    <property type="term" value="F:DNA binding"/>
    <property type="evidence" value="ECO:0007669"/>
    <property type="project" value="UniProtKB-KW"/>
</dbReference>
<dbReference type="Pfam" id="PF04542">
    <property type="entry name" value="Sigma70_r2"/>
    <property type="match status" value="1"/>
</dbReference>
<dbReference type="InterPro" id="IPR007627">
    <property type="entry name" value="RNA_pol_sigma70_r2"/>
</dbReference>
<accession>K0KFP1</accession>
<dbReference type="Pfam" id="PF08281">
    <property type="entry name" value="Sigma70_r4_2"/>
    <property type="match status" value="1"/>
</dbReference>
<dbReference type="NCBIfam" id="TIGR02937">
    <property type="entry name" value="sigma70-ECF"/>
    <property type="match status" value="1"/>
</dbReference>
<keyword evidence="3" id="KW-0731">Sigma factor</keyword>
<dbReference type="GO" id="GO:0016987">
    <property type="term" value="F:sigma factor activity"/>
    <property type="evidence" value="ECO:0007669"/>
    <property type="project" value="UniProtKB-KW"/>
</dbReference>
<dbReference type="InterPro" id="IPR039425">
    <property type="entry name" value="RNA_pol_sigma-70-like"/>
</dbReference>
<comment type="similarity">
    <text evidence="1">Belongs to the sigma-70 factor family. ECF subfamily.</text>
</comment>
<dbReference type="SUPFAM" id="SSF88946">
    <property type="entry name" value="Sigma2 domain of RNA polymerase sigma factors"/>
    <property type="match status" value="1"/>
</dbReference>
<dbReference type="InterPro" id="IPR013324">
    <property type="entry name" value="RNA_pol_sigma_r3/r4-like"/>
</dbReference>
<dbReference type="PATRIC" id="fig|1179773.3.peg.8201"/>
<feature type="domain" description="RNA polymerase sigma-70 region 2" evidence="6">
    <location>
        <begin position="27"/>
        <end position="94"/>
    </location>
</feature>
<sequence>MRSDVAPMAPTRPPVRVALDEGSLLTLYESTAARLHRYVARRVGADTAQDVVSEAFLALWEQRAGQVVEQDTLRAWLYGVATNLLRRHVRSEDRKLRAWSREHAARTDVADVGDRAGDAADAEALAGPLTRWLADLRREERDVLLLTAWADLAPGEIAVALDVPVATVRTRLHRARARLRTRLADHLTDSDPGDDDA</sequence>
<reference evidence="8 9" key="1">
    <citation type="journal article" date="2012" name="BMC Genomics">
        <title>Complete genome sequence of Saccharothrix espanaensis DSM 44229T and comparison to the other completely sequenced Pseudonocardiaceae.</title>
        <authorList>
            <person name="Strobel T."/>
            <person name="Al-Dilaimi A."/>
            <person name="Blom J."/>
            <person name="Gessner A."/>
            <person name="Kalinowski J."/>
            <person name="Luzhetska M."/>
            <person name="Puhler A."/>
            <person name="Szczepanowski R."/>
            <person name="Bechthold A."/>
            <person name="Ruckert C."/>
        </authorList>
    </citation>
    <scope>NUCLEOTIDE SEQUENCE [LARGE SCALE GENOMIC DNA]</scope>
    <source>
        <strain evidence="9">ATCC 51144 / DSM 44229 / JCM 9112 / NBRC 15066 / NRRL 15764</strain>
    </source>
</reference>
<keyword evidence="4" id="KW-0238">DNA-binding</keyword>
<dbReference type="AlphaFoldDB" id="K0KFP1"/>
<evidence type="ECO:0000256" key="3">
    <source>
        <dbReference type="ARBA" id="ARBA00023082"/>
    </source>
</evidence>
<keyword evidence="9" id="KW-1185">Reference proteome</keyword>
<keyword evidence="2" id="KW-0805">Transcription regulation</keyword>
<name>K0KFP1_SACES</name>
<evidence type="ECO:0000313" key="8">
    <source>
        <dbReference type="EMBL" id="CCH35343.1"/>
    </source>
</evidence>
<dbReference type="PANTHER" id="PTHR43133:SF8">
    <property type="entry name" value="RNA POLYMERASE SIGMA FACTOR HI_1459-RELATED"/>
    <property type="match status" value="1"/>
</dbReference>
<evidence type="ECO:0000259" key="7">
    <source>
        <dbReference type="Pfam" id="PF08281"/>
    </source>
</evidence>
<evidence type="ECO:0000256" key="5">
    <source>
        <dbReference type="ARBA" id="ARBA00023163"/>
    </source>
</evidence>
<evidence type="ECO:0000313" key="9">
    <source>
        <dbReference type="Proteomes" id="UP000006281"/>
    </source>
</evidence>
<feature type="domain" description="RNA polymerase sigma factor 70 region 4 type 2" evidence="7">
    <location>
        <begin position="133"/>
        <end position="179"/>
    </location>
</feature>
<dbReference type="Gene3D" id="1.10.10.10">
    <property type="entry name" value="Winged helix-like DNA-binding domain superfamily/Winged helix DNA-binding domain"/>
    <property type="match status" value="1"/>
</dbReference>
<dbReference type="Gene3D" id="1.10.1740.10">
    <property type="match status" value="1"/>
</dbReference>
<evidence type="ECO:0000256" key="2">
    <source>
        <dbReference type="ARBA" id="ARBA00023015"/>
    </source>
</evidence>
<evidence type="ECO:0000256" key="1">
    <source>
        <dbReference type="ARBA" id="ARBA00010641"/>
    </source>
</evidence>
<dbReference type="InterPro" id="IPR014284">
    <property type="entry name" value="RNA_pol_sigma-70_dom"/>
</dbReference>
<evidence type="ECO:0000256" key="4">
    <source>
        <dbReference type="ARBA" id="ARBA00023125"/>
    </source>
</evidence>
<dbReference type="InterPro" id="IPR013249">
    <property type="entry name" value="RNA_pol_sigma70_r4_t2"/>
</dbReference>
<gene>
    <name evidence="8" type="ordered locus">BN6_81260</name>
</gene>
<dbReference type="KEGG" id="sesp:BN6_81260"/>
<dbReference type="EMBL" id="HE804045">
    <property type="protein sequence ID" value="CCH35343.1"/>
    <property type="molecule type" value="Genomic_DNA"/>
</dbReference>
<dbReference type="InterPro" id="IPR013325">
    <property type="entry name" value="RNA_pol_sigma_r2"/>
</dbReference>
<organism evidence="8 9">
    <name type="scientific">Saccharothrix espanaensis (strain ATCC 51144 / DSM 44229 / JCM 9112 / NBRC 15066 / NRRL 15764)</name>
    <dbReference type="NCBI Taxonomy" id="1179773"/>
    <lineage>
        <taxon>Bacteria</taxon>
        <taxon>Bacillati</taxon>
        <taxon>Actinomycetota</taxon>
        <taxon>Actinomycetes</taxon>
        <taxon>Pseudonocardiales</taxon>
        <taxon>Pseudonocardiaceae</taxon>
        <taxon>Saccharothrix</taxon>
    </lineage>
</organism>
<keyword evidence="5" id="KW-0804">Transcription</keyword>
<evidence type="ECO:0008006" key="10">
    <source>
        <dbReference type="Google" id="ProtNLM"/>
    </source>
</evidence>
<proteinExistence type="inferred from homology"/>